<evidence type="ECO:0000259" key="6">
    <source>
        <dbReference type="Pfam" id="PF09265"/>
    </source>
</evidence>
<sequence length="134" mass="15248">MLYNDFSAYARDQERLISVNGRKQSNALDYLEGSLLINQGSPNNWRSSFFPRSTYSRITSLVTKHGIIYSLEVAKYYDQHTETTVDKELELLLKGLSFLPGFVFEKDVAYGVSNRVKSGEEISHKDSGMFLIHG</sequence>
<keyword evidence="8" id="KW-1185">Reference proteome</keyword>
<comment type="caution">
    <text evidence="7">The sequence shown here is derived from an EMBL/GenBank/DDBJ whole genome shotgun (WGS) entry which is preliminary data.</text>
</comment>
<accession>A0A314ZHK6</accession>
<organism evidence="7 8">
    <name type="scientific">Prunus yedoensis var. nudiflora</name>
    <dbReference type="NCBI Taxonomy" id="2094558"/>
    <lineage>
        <taxon>Eukaryota</taxon>
        <taxon>Viridiplantae</taxon>
        <taxon>Streptophyta</taxon>
        <taxon>Embryophyta</taxon>
        <taxon>Tracheophyta</taxon>
        <taxon>Spermatophyta</taxon>
        <taxon>Magnoliopsida</taxon>
        <taxon>eudicotyledons</taxon>
        <taxon>Gunneridae</taxon>
        <taxon>Pentapetalae</taxon>
        <taxon>rosids</taxon>
        <taxon>fabids</taxon>
        <taxon>Rosales</taxon>
        <taxon>Rosaceae</taxon>
        <taxon>Amygdaloideae</taxon>
        <taxon>Amygdaleae</taxon>
        <taxon>Prunus</taxon>
    </lineage>
</organism>
<proteinExistence type="inferred from homology"/>
<evidence type="ECO:0000256" key="4">
    <source>
        <dbReference type="ARBA" id="ARBA00022827"/>
    </source>
</evidence>
<dbReference type="Proteomes" id="UP000250321">
    <property type="component" value="Unassembled WGS sequence"/>
</dbReference>
<dbReference type="Gene3D" id="3.40.462.10">
    <property type="entry name" value="FAD-linked oxidases, C-terminal domain"/>
    <property type="match status" value="1"/>
</dbReference>
<dbReference type="InterPro" id="IPR015345">
    <property type="entry name" value="Cytokinin_DH_FAD/cytokin-bd"/>
</dbReference>
<dbReference type="AlphaFoldDB" id="A0A314ZHK6"/>
<evidence type="ECO:0000256" key="3">
    <source>
        <dbReference type="ARBA" id="ARBA00022630"/>
    </source>
</evidence>
<reference evidence="7 8" key="1">
    <citation type="submission" date="2018-02" db="EMBL/GenBank/DDBJ databases">
        <title>Draft genome of wild Prunus yedoensis var. nudiflora.</title>
        <authorList>
            <person name="Baek S."/>
            <person name="Kim J.-H."/>
            <person name="Choi K."/>
            <person name="Kim G.-B."/>
            <person name="Cho A."/>
            <person name="Jang H."/>
            <person name="Shin C.-H."/>
            <person name="Yu H.-J."/>
            <person name="Mun J.-H."/>
        </authorList>
    </citation>
    <scope>NUCLEOTIDE SEQUENCE [LARGE SCALE GENOMIC DNA]</scope>
    <source>
        <strain evidence="8">cv. Jeju island</strain>
        <tissue evidence="7">Leaf</tissue>
    </source>
</reference>
<dbReference type="InterPro" id="IPR050432">
    <property type="entry name" value="FAD-linked_Oxidoreductases_BP"/>
</dbReference>
<name>A0A314ZHK6_PRUYE</name>
<dbReference type="GO" id="GO:0019139">
    <property type="term" value="F:cytokinin dehydrogenase activity"/>
    <property type="evidence" value="ECO:0007669"/>
    <property type="project" value="InterPro"/>
</dbReference>
<gene>
    <name evidence="7" type="ORF">Pyn_02836</name>
</gene>
<dbReference type="EMBL" id="PJQY01000168">
    <property type="protein sequence ID" value="PQQ16984.1"/>
    <property type="molecule type" value="Genomic_DNA"/>
</dbReference>
<evidence type="ECO:0000256" key="1">
    <source>
        <dbReference type="ARBA" id="ARBA00001974"/>
    </source>
</evidence>
<dbReference type="InterPro" id="IPR016170">
    <property type="entry name" value="Cytok_DH_C_sf"/>
</dbReference>
<dbReference type="STRING" id="2094558.A0A314ZHK6"/>
<dbReference type="InterPro" id="IPR016164">
    <property type="entry name" value="FAD-linked_Oxase-like_C"/>
</dbReference>
<keyword evidence="3" id="KW-0285">Flavoprotein</keyword>
<evidence type="ECO:0000313" key="8">
    <source>
        <dbReference type="Proteomes" id="UP000250321"/>
    </source>
</evidence>
<dbReference type="PANTHER" id="PTHR13878:SF127">
    <property type="entry name" value="CYTOKININ DEHYDROGENASE 3"/>
    <property type="match status" value="1"/>
</dbReference>
<dbReference type="GO" id="GO:0009690">
    <property type="term" value="P:cytokinin metabolic process"/>
    <property type="evidence" value="ECO:0007669"/>
    <property type="project" value="InterPro"/>
</dbReference>
<comment type="cofactor">
    <cofactor evidence="1">
        <name>FAD</name>
        <dbReference type="ChEBI" id="CHEBI:57692"/>
    </cofactor>
</comment>
<dbReference type="GO" id="GO:0050660">
    <property type="term" value="F:flavin adenine dinucleotide binding"/>
    <property type="evidence" value="ECO:0007669"/>
    <property type="project" value="InterPro"/>
</dbReference>
<keyword evidence="5" id="KW-0560">Oxidoreductase</keyword>
<dbReference type="PANTHER" id="PTHR13878">
    <property type="entry name" value="GULONOLACTONE OXIDASE"/>
    <property type="match status" value="1"/>
</dbReference>
<dbReference type="SUPFAM" id="SSF55103">
    <property type="entry name" value="FAD-linked oxidases, C-terminal domain"/>
    <property type="match status" value="1"/>
</dbReference>
<feature type="domain" description="Cytokinin dehydrogenase 1 FAD/cytokinin binding" evidence="6">
    <location>
        <begin position="1"/>
        <end position="128"/>
    </location>
</feature>
<evidence type="ECO:0000256" key="2">
    <source>
        <dbReference type="ARBA" id="ARBA00005466"/>
    </source>
</evidence>
<keyword evidence="4" id="KW-0274">FAD</keyword>
<evidence type="ECO:0000313" key="7">
    <source>
        <dbReference type="EMBL" id="PQQ16984.1"/>
    </source>
</evidence>
<comment type="similarity">
    <text evidence="2">Belongs to the oxygen-dependent FAD-linked oxidoreductase family.</text>
</comment>
<protein>
    <recommendedName>
        <fullName evidence="6">Cytokinin dehydrogenase 1 FAD/cytokinin binding domain-containing protein</fullName>
    </recommendedName>
</protein>
<dbReference type="Pfam" id="PF09265">
    <property type="entry name" value="Cytokin-bind"/>
    <property type="match status" value="1"/>
</dbReference>
<evidence type="ECO:0000256" key="5">
    <source>
        <dbReference type="ARBA" id="ARBA00023002"/>
    </source>
</evidence>